<evidence type="ECO:0000313" key="15">
    <source>
        <dbReference type="Proteomes" id="UP000694255"/>
    </source>
</evidence>
<dbReference type="GeneID" id="73471075"/>
<protein>
    <recommendedName>
        <fullName evidence="3">tRNA-5-taurinomethyluridine 2-sulfurtransferase</fullName>
        <ecNumber evidence="3">2.8.1.14</ecNumber>
    </recommendedName>
</protein>
<keyword evidence="9" id="KW-0694">RNA-binding</keyword>
<dbReference type="FunFam" id="3.40.50.620:FF:000115">
    <property type="entry name" value="tRNA-specific 2-thiouridylase MnmA"/>
    <property type="match status" value="1"/>
</dbReference>
<dbReference type="EMBL" id="JAGSYN010000183">
    <property type="protein sequence ID" value="KAG7662147.1"/>
    <property type="molecule type" value="Genomic_DNA"/>
</dbReference>
<dbReference type="FunFam" id="2.30.30.280:FF:000001">
    <property type="entry name" value="tRNA-specific 2-thiouridylase MnmA"/>
    <property type="match status" value="1"/>
</dbReference>
<comment type="similarity">
    <text evidence="2">Belongs to the MnmA/TRMU family.</text>
</comment>
<evidence type="ECO:0000256" key="11">
    <source>
        <dbReference type="ARBA" id="ARBA00049564"/>
    </source>
</evidence>
<feature type="domain" description="tRNA-specific 2-thiouridylase MnmA-like C-terminal" evidence="12">
    <location>
        <begin position="356"/>
        <end position="431"/>
    </location>
</feature>
<dbReference type="InterPro" id="IPR004506">
    <property type="entry name" value="MnmA-like"/>
</dbReference>
<proteinExistence type="inferred from homology"/>
<keyword evidence="5" id="KW-0808">Transferase</keyword>
<dbReference type="NCBIfam" id="TIGR00420">
    <property type="entry name" value="trmU"/>
    <property type="match status" value="1"/>
</dbReference>
<keyword evidence="6" id="KW-0819">tRNA processing</keyword>
<dbReference type="InterPro" id="IPR046885">
    <property type="entry name" value="MnmA-like_C"/>
</dbReference>
<dbReference type="EC" id="2.8.1.14" evidence="3"/>
<dbReference type="CDD" id="cd01998">
    <property type="entry name" value="MnmA_TRMU-like"/>
    <property type="match status" value="1"/>
</dbReference>
<dbReference type="Proteomes" id="UP000694255">
    <property type="component" value="Unassembled WGS sequence"/>
</dbReference>
<organism evidence="14 15">
    <name type="scientific">[Candida] subhashii</name>
    <dbReference type="NCBI Taxonomy" id="561895"/>
    <lineage>
        <taxon>Eukaryota</taxon>
        <taxon>Fungi</taxon>
        <taxon>Dikarya</taxon>
        <taxon>Ascomycota</taxon>
        <taxon>Saccharomycotina</taxon>
        <taxon>Pichiomycetes</taxon>
        <taxon>Debaryomycetaceae</taxon>
        <taxon>Spathaspora</taxon>
    </lineage>
</organism>
<keyword evidence="15" id="KW-1185">Reference proteome</keyword>
<evidence type="ECO:0000256" key="1">
    <source>
        <dbReference type="ARBA" id="ARBA00003986"/>
    </source>
</evidence>
<dbReference type="OrthoDB" id="3685at2759"/>
<dbReference type="Pfam" id="PF20259">
    <property type="entry name" value="tRNA_Me_trans_M"/>
    <property type="match status" value="1"/>
</dbReference>
<dbReference type="PANTHER" id="PTHR11933">
    <property type="entry name" value="TRNA 5-METHYLAMINOMETHYL-2-THIOURIDYLATE -METHYLTRANSFERASE"/>
    <property type="match status" value="1"/>
</dbReference>
<dbReference type="RefSeq" id="XP_049262380.1">
    <property type="nucleotide sequence ID" value="XM_049408217.1"/>
</dbReference>
<evidence type="ECO:0000256" key="4">
    <source>
        <dbReference type="ARBA" id="ARBA00022555"/>
    </source>
</evidence>
<evidence type="ECO:0000259" key="13">
    <source>
        <dbReference type="Pfam" id="PF20259"/>
    </source>
</evidence>
<dbReference type="Pfam" id="PF20258">
    <property type="entry name" value="tRNA_Me_trans_C"/>
    <property type="match status" value="1"/>
</dbReference>
<gene>
    <name evidence="14" type="ORF">J8A68_004275</name>
</gene>
<evidence type="ECO:0000256" key="9">
    <source>
        <dbReference type="ARBA" id="ARBA00022884"/>
    </source>
</evidence>
<feature type="domain" description="tRNA-specific 2-thiouridylase MnmA-like central" evidence="13">
    <location>
        <begin position="274"/>
        <end position="341"/>
    </location>
</feature>
<evidence type="ECO:0000256" key="7">
    <source>
        <dbReference type="ARBA" id="ARBA00022741"/>
    </source>
</evidence>
<evidence type="ECO:0000256" key="5">
    <source>
        <dbReference type="ARBA" id="ARBA00022679"/>
    </source>
</evidence>
<evidence type="ECO:0000256" key="3">
    <source>
        <dbReference type="ARBA" id="ARBA00011953"/>
    </source>
</evidence>
<evidence type="ECO:0000256" key="10">
    <source>
        <dbReference type="ARBA" id="ARBA00023157"/>
    </source>
</evidence>
<comment type="function">
    <text evidence="1">Catalyzes the 2-thiolation of uridine at the wobble position (U34) of mitochondrial tRNA(Lys), tRNA(Glu) and tRNA(Gln). Required for the formation of 5-taurinomethyl-2-thiouridine (tm5s2U) of mitochondrial tRNA(Lys), tRNA(Glu), and tRNA(Gln) at the wobble position. ATP is required to activate the C2 atom of the wobble base.</text>
</comment>
<comment type="caution">
    <text evidence="14">The sequence shown here is derived from an EMBL/GenBank/DDBJ whole genome shotgun (WGS) entry which is preliminary data.</text>
</comment>
<accession>A0A8J5UKQ5</accession>
<keyword evidence="7" id="KW-0547">Nucleotide-binding</keyword>
<dbReference type="GO" id="GO:0002143">
    <property type="term" value="P:tRNA wobble position uridine thiolation"/>
    <property type="evidence" value="ECO:0007669"/>
    <property type="project" value="TreeGrafter"/>
</dbReference>
<keyword evidence="10" id="KW-1015">Disulfide bond</keyword>
<dbReference type="GO" id="GO:0005524">
    <property type="term" value="F:ATP binding"/>
    <property type="evidence" value="ECO:0007669"/>
    <property type="project" value="UniProtKB-KW"/>
</dbReference>
<evidence type="ECO:0000256" key="2">
    <source>
        <dbReference type="ARBA" id="ARBA00006191"/>
    </source>
</evidence>
<name>A0A8J5UKQ5_9ASCO</name>
<reference evidence="14 15" key="1">
    <citation type="journal article" date="2021" name="DNA Res.">
        <title>Genome analysis of Candida subhashii reveals its hybrid nature and dual mitochondrial genome conformations.</title>
        <authorList>
            <person name="Mixao V."/>
            <person name="Hegedusova E."/>
            <person name="Saus E."/>
            <person name="Pryszcz L.P."/>
            <person name="Cillingova A."/>
            <person name="Nosek J."/>
            <person name="Gabaldon T."/>
        </authorList>
    </citation>
    <scope>NUCLEOTIDE SEQUENCE [LARGE SCALE GENOMIC DNA]</scope>
    <source>
        <strain evidence="14 15">CBS 10753</strain>
    </source>
</reference>
<dbReference type="Pfam" id="PF03054">
    <property type="entry name" value="tRNA_Me_trans"/>
    <property type="match status" value="1"/>
</dbReference>
<dbReference type="PANTHER" id="PTHR11933:SF5">
    <property type="entry name" value="MITOCHONDRIAL TRNA-SPECIFIC 2-THIOURIDYLASE 1"/>
    <property type="match status" value="1"/>
</dbReference>
<evidence type="ECO:0000259" key="12">
    <source>
        <dbReference type="Pfam" id="PF20258"/>
    </source>
</evidence>
<keyword evidence="8" id="KW-0067">ATP-binding</keyword>
<comment type="catalytic activity">
    <reaction evidence="11">
        <text>5-taurinomethyluridine(34) in tRNA + S-sulfanyl-L-cysteinyl-[protein] + AH2 + ATP = 5-taurinomethyl-2-thiouridine(34) in tRNA + L-cysteinyl-[protein] + A + AMP + diphosphate + H(+)</text>
        <dbReference type="Rhea" id="RHEA:47040"/>
        <dbReference type="Rhea" id="RHEA-COMP:10131"/>
        <dbReference type="Rhea" id="RHEA-COMP:11726"/>
        <dbReference type="Rhea" id="RHEA-COMP:11732"/>
        <dbReference type="Rhea" id="RHEA-COMP:11733"/>
        <dbReference type="ChEBI" id="CHEBI:13193"/>
        <dbReference type="ChEBI" id="CHEBI:15378"/>
        <dbReference type="ChEBI" id="CHEBI:17499"/>
        <dbReference type="ChEBI" id="CHEBI:29950"/>
        <dbReference type="ChEBI" id="CHEBI:30616"/>
        <dbReference type="ChEBI" id="CHEBI:33019"/>
        <dbReference type="ChEBI" id="CHEBI:61963"/>
        <dbReference type="ChEBI" id="CHEBI:87171"/>
        <dbReference type="ChEBI" id="CHEBI:87172"/>
        <dbReference type="ChEBI" id="CHEBI:456215"/>
        <dbReference type="EC" id="2.8.1.14"/>
    </reaction>
</comment>
<dbReference type="AlphaFoldDB" id="A0A8J5UKQ5"/>
<dbReference type="GO" id="GO:0000049">
    <property type="term" value="F:tRNA binding"/>
    <property type="evidence" value="ECO:0007669"/>
    <property type="project" value="UniProtKB-KW"/>
</dbReference>
<dbReference type="NCBIfam" id="NF001138">
    <property type="entry name" value="PRK00143.1"/>
    <property type="match status" value="1"/>
</dbReference>
<sequence>MLLSSLTRHSRTRNLLRSTYTFHFIRNQSLASHHTPIPYYPKQKSYKERDEQINPINPEEYSQAEPNPDDQIIIAMSSGVDSSVCAALYAKKYKNVKGIYMANWSQTASCTERDWKDVQKLCEQLNIPCERVNFEKEYWLEVFEPMIQKYSEGLTPNPDTSCNKYVKFGKLFQYLNDKYKTQKWWLVTGHYARIMKHTPTGEYHLLRGLSRNKDQSYYLSTIPPSTMSQVLLPIGHHIKPDVRELAKEFNLHVAQKPDSQGLCFVSPDQNNFTDFLRDYIPANPGNIVTEDGKIWGKHDGLWTATIGQRARISMPQADPKYSGTWFVSDKDPIKNELVIVRGSNNPKLFKSGVVLNSLDWVYPVEKVLDIPNNEIQFQMSSLSNPFDIETFSVSTETNQVSIRLKKPGRALAPGQVGCLYRGNQVLGSGTISSVE</sequence>
<dbReference type="GO" id="GO:0005739">
    <property type="term" value="C:mitochondrion"/>
    <property type="evidence" value="ECO:0007669"/>
    <property type="project" value="TreeGrafter"/>
</dbReference>
<keyword evidence="4" id="KW-0820">tRNA-binding</keyword>
<evidence type="ECO:0000256" key="6">
    <source>
        <dbReference type="ARBA" id="ARBA00022694"/>
    </source>
</evidence>
<dbReference type="GO" id="GO:0016740">
    <property type="term" value="F:transferase activity"/>
    <property type="evidence" value="ECO:0007669"/>
    <property type="project" value="UniProtKB-KW"/>
</dbReference>
<dbReference type="InterPro" id="IPR046884">
    <property type="entry name" value="MnmA-like_central"/>
</dbReference>
<evidence type="ECO:0000256" key="8">
    <source>
        <dbReference type="ARBA" id="ARBA00022840"/>
    </source>
</evidence>
<evidence type="ECO:0000313" key="14">
    <source>
        <dbReference type="EMBL" id="KAG7662147.1"/>
    </source>
</evidence>